<sequence length="163" mass="18407">MLQNLIITFVQSVRHQVSHSSTLRVEEELNKLKTLETAVAPTAETICNSLLGLKELYKYINDLNLHLTFQALSHCKHEKLVEDLLDKSVRLLDVCYTTKEPVSQCKENDTTAGIKAITEANAVCSLIFQMLLQFWSLPLLKPKPSKWSLVSRLVSKGKIARVT</sequence>
<gene>
    <name evidence="1" type="primary">LOC107801334</name>
</gene>
<dbReference type="STRING" id="4097.A0A1S4AUF7"/>
<dbReference type="PANTHER" id="PTHR33070">
    <property type="entry name" value="OS06G0725500 PROTEIN"/>
    <property type="match status" value="1"/>
</dbReference>
<dbReference type="InterPro" id="IPR004320">
    <property type="entry name" value="BPS1_pln"/>
</dbReference>
<protein>
    <submittedName>
        <fullName evidence="1">Uncharacterized protein</fullName>
    </submittedName>
</protein>
<dbReference type="RefSeq" id="XP_016480128.1">
    <property type="nucleotide sequence ID" value="XM_016624642.1"/>
</dbReference>
<name>A0A1S4AUF7_TOBAC</name>
<organism evidence="1">
    <name type="scientific">Nicotiana tabacum</name>
    <name type="common">Common tobacco</name>
    <dbReference type="NCBI Taxonomy" id="4097"/>
    <lineage>
        <taxon>Eukaryota</taxon>
        <taxon>Viridiplantae</taxon>
        <taxon>Streptophyta</taxon>
        <taxon>Embryophyta</taxon>
        <taxon>Tracheophyta</taxon>
        <taxon>Spermatophyta</taxon>
        <taxon>Magnoliopsida</taxon>
        <taxon>eudicotyledons</taxon>
        <taxon>Gunneridae</taxon>
        <taxon>Pentapetalae</taxon>
        <taxon>asterids</taxon>
        <taxon>lamiids</taxon>
        <taxon>Solanales</taxon>
        <taxon>Solanaceae</taxon>
        <taxon>Nicotianoideae</taxon>
        <taxon>Nicotianeae</taxon>
        <taxon>Nicotiana</taxon>
    </lineage>
</organism>
<dbReference type="GO" id="GO:0048367">
    <property type="term" value="P:shoot system development"/>
    <property type="evidence" value="ECO:0007669"/>
    <property type="project" value="InterPro"/>
</dbReference>
<dbReference type="PANTHER" id="PTHR33070:SF109">
    <property type="entry name" value="DOMAIN PROTEIN, PUTATIVE (DUF241)-RELATED"/>
    <property type="match status" value="1"/>
</dbReference>
<dbReference type="OrthoDB" id="1701699at2759"/>
<dbReference type="GO" id="GO:0048364">
    <property type="term" value="P:root development"/>
    <property type="evidence" value="ECO:0007669"/>
    <property type="project" value="InterPro"/>
</dbReference>
<evidence type="ECO:0000313" key="1">
    <source>
        <dbReference type="RefSeq" id="XP_016480128.1"/>
    </source>
</evidence>
<dbReference type="PaxDb" id="4097-A0A1S4AUF7"/>
<accession>A0A1S4AUF7</accession>
<reference evidence="1" key="1">
    <citation type="submission" date="2025-08" db="UniProtKB">
        <authorList>
            <consortium name="RefSeq"/>
        </authorList>
    </citation>
    <scope>IDENTIFICATION</scope>
</reference>
<dbReference type="Pfam" id="PF03087">
    <property type="entry name" value="BPS1"/>
    <property type="match status" value="2"/>
</dbReference>
<dbReference type="AlphaFoldDB" id="A0A1S4AUF7"/>
<proteinExistence type="predicted"/>
<dbReference type="KEGG" id="nta:107801334"/>